<dbReference type="PANTHER" id="PTHR30388">
    <property type="entry name" value="ALDEHYDE OXIDOREDUCTASE MOLYBDENUM COFACTOR ASSEMBLY PROTEIN"/>
    <property type="match status" value="1"/>
</dbReference>
<gene>
    <name evidence="3" type="ORF">SAMN05444414_10398</name>
</gene>
<organism evidence="3 4">
    <name type="scientific">Roseovarius marisflavi</name>
    <dbReference type="NCBI Taxonomy" id="1054996"/>
    <lineage>
        <taxon>Bacteria</taxon>
        <taxon>Pseudomonadati</taxon>
        <taxon>Pseudomonadota</taxon>
        <taxon>Alphaproteobacteria</taxon>
        <taxon>Rhodobacterales</taxon>
        <taxon>Roseobacteraceae</taxon>
        <taxon>Roseovarius</taxon>
    </lineage>
</organism>
<dbReference type="Pfam" id="PF02625">
    <property type="entry name" value="XdhC_CoxI"/>
    <property type="match status" value="1"/>
</dbReference>
<dbReference type="InterPro" id="IPR027051">
    <property type="entry name" value="XdhC_Rossmann_dom"/>
</dbReference>
<dbReference type="PANTHER" id="PTHR30388:SF6">
    <property type="entry name" value="XANTHINE DEHYDROGENASE SUBUNIT A-RELATED"/>
    <property type="match status" value="1"/>
</dbReference>
<dbReference type="InterPro" id="IPR052698">
    <property type="entry name" value="MoCofactor_Util/Proc"/>
</dbReference>
<dbReference type="Gene3D" id="3.40.50.720">
    <property type="entry name" value="NAD(P)-binding Rossmann-like Domain"/>
    <property type="match status" value="1"/>
</dbReference>
<sequence length="261" mass="26968">MAPELLENAIATAVARLREARRPYAIATVVRTVGATAAKPGARALILADGTIAEGWVGGGCVRGAMTRAAVAAIGDGTPRLISLRPEDEPGAPEEHQGIEFARNGCPSKGSMDLFIEPVLPQPELVIIGASPVARSLAALAGSFSFDIILHDSAIALGPLPAGARRMVVVATQGKGDLDGLKTALGCGADYIGFVASHRKFTTLAETLREAGADEAELARINAPAGLAIDAVTPDEIALSILAQVIKIRRSGQRRPETETA</sequence>
<evidence type="ECO:0000259" key="2">
    <source>
        <dbReference type="Pfam" id="PF13478"/>
    </source>
</evidence>
<evidence type="ECO:0000313" key="3">
    <source>
        <dbReference type="EMBL" id="SHK96963.1"/>
    </source>
</evidence>
<dbReference type="OrthoDB" id="5242066at2"/>
<proteinExistence type="predicted"/>
<dbReference type="STRING" id="1054996.SAMN05444414_10398"/>
<feature type="domain" description="XdhC- CoxI" evidence="1">
    <location>
        <begin position="18"/>
        <end position="83"/>
    </location>
</feature>
<name>A0A1M6WTA0_9RHOB</name>
<keyword evidence="4" id="KW-1185">Reference proteome</keyword>
<dbReference type="RefSeq" id="WP_073195387.1">
    <property type="nucleotide sequence ID" value="NZ_FRBN01000003.1"/>
</dbReference>
<dbReference type="Pfam" id="PF13478">
    <property type="entry name" value="XdhC_C"/>
    <property type="match status" value="1"/>
</dbReference>
<evidence type="ECO:0000259" key="1">
    <source>
        <dbReference type="Pfam" id="PF02625"/>
    </source>
</evidence>
<dbReference type="Proteomes" id="UP000184191">
    <property type="component" value="Unassembled WGS sequence"/>
</dbReference>
<reference evidence="4" key="1">
    <citation type="submission" date="2016-11" db="EMBL/GenBank/DDBJ databases">
        <authorList>
            <person name="Varghese N."/>
            <person name="Submissions S."/>
        </authorList>
    </citation>
    <scope>NUCLEOTIDE SEQUENCE [LARGE SCALE GENOMIC DNA]</scope>
    <source>
        <strain evidence="4">DSM 29327</strain>
    </source>
</reference>
<protein>
    <submittedName>
        <fullName evidence="3">Xanthine dehydrogenase accessory factor</fullName>
    </submittedName>
</protein>
<accession>A0A1M6WTA0</accession>
<feature type="domain" description="XdhC Rossmann" evidence="2">
    <location>
        <begin position="125"/>
        <end position="245"/>
    </location>
</feature>
<dbReference type="EMBL" id="FRBN01000003">
    <property type="protein sequence ID" value="SHK96963.1"/>
    <property type="molecule type" value="Genomic_DNA"/>
</dbReference>
<dbReference type="AlphaFoldDB" id="A0A1M6WTA0"/>
<dbReference type="InterPro" id="IPR003777">
    <property type="entry name" value="XdhC_CoxI"/>
</dbReference>
<evidence type="ECO:0000313" key="4">
    <source>
        <dbReference type="Proteomes" id="UP000184191"/>
    </source>
</evidence>